<sequence length="260" mass="28598">MSDPTDVSAESSSLPPMGMNELSMNELGGMGAETGYGLDESTPPLRFSGFVSLLLGLLSWVSILVLGAIVIPILAVLIGLVALRPSRFGKPVGTLPAKFGICLAVGFGICGYLVPYLKTQTLGGQAKAFAMDYIDVVNSGYDTLGIELKKEKRNRFSKEMPLDDHYDGSEQAAELLENFEADGGNSIIRQAGPDAKWELDRPMHVFRQYGIDRAHLVFRNERGTLLQFFMHYKIDGNDVGQWHINRVQPYRELIVAESVL</sequence>
<keyword evidence="1" id="KW-0812">Transmembrane</keyword>
<feature type="transmembrane region" description="Helical" evidence="1">
    <location>
        <begin position="95"/>
        <end position="117"/>
    </location>
</feature>
<keyword evidence="1" id="KW-0472">Membrane</keyword>
<organism evidence="2 3">
    <name type="scientific">Rubripirellula obstinata</name>
    <dbReference type="NCBI Taxonomy" id="406547"/>
    <lineage>
        <taxon>Bacteria</taxon>
        <taxon>Pseudomonadati</taxon>
        <taxon>Planctomycetota</taxon>
        <taxon>Planctomycetia</taxon>
        <taxon>Pirellulales</taxon>
        <taxon>Pirellulaceae</taxon>
        <taxon>Rubripirellula</taxon>
    </lineage>
</organism>
<feature type="transmembrane region" description="Helical" evidence="1">
    <location>
        <begin position="50"/>
        <end position="83"/>
    </location>
</feature>
<evidence type="ECO:0000256" key="1">
    <source>
        <dbReference type="SAM" id="Phobius"/>
    </source>
</evidence>
<dbReference type="AlphaFoldDB" id="A0A5B1CNJ7"/>
<comment type="caution">
    <text evidence="2">The sequence shown here is derived from an EMBL/GenBank/DDBJ whole genome shotgun (WGS) entry which is preliminary data.</text>
</comment>
<evidence type="ECO:0000313" key="2">
    <source>
        <dbReference type="EMBL" id="KAA1260844.1"/>
    </source>
</evidence>
<dbReference type="Proteomes" id="UP000322699">
    <property type="component" value="Unassembled WGS sequence"/>
</dbReference>
<keyword evidence="1" id="KW-1133">Transmembrane helix</keyword>
<protein>
    <submittedName>
        <fullName evidence="2">Uncharacterized protein</fullName>
    </submittedName>
</protein>
<gene>
    <name evidence="2" type="ORF">LF1_33860</name>
</gene>
<dbReference type="EMBL" id="VRLW01000001">
    <property type="protein sequence ID" value="KAA1260844.1"/>
    <property type="molecule type" value="Genomic_DNA"/>
</dbReference>
<dbReference type="RefSeq" id="WP_149752847.1">
    <property type="nucleotide sequence ID" value="NZ_LWSK01000073.1"/>
</dbReference>
<proteinExistence type="predicted"/>
<evidence type="ECO:0000313" key="3">
    <source>
        <dbReference type="Proteomes" id="UP000322699"/>
    </source>
</evidence>
<name>A0A5B1CNJ7_9BACT</name>
<accession>A0A5B1CNJ7</accession>
<dbReference type="OrthoDB" id="257484at2"/>
<reference evidence="2 3" key="1">
    <citation type="submission" date="2019-08" db="EMBL/GenBank/DDBJ databases">
        <title>Deep-cultivation of Planctomycetes and their phenomic and genomic characterization uncovers novel biology.</title>
        <authorList>
            <person name="Wiegand S."/>
            <person name="Jogler M."/>
            <person name="Boedeker C."/>
            <person name="Pinto D."/>
            <person name="Vollmers J."/>
            <person name="Rivas-Marin E."/>
            <person name="Kohn T."/>
            <person name="Peeters S.H."/>
            <person name="Heuer A."/>
            <person name="Rast P."/>
            <person name="Oberbeckmann S."/>
            <person name="Bunk B."/>
            <person name="Jeske O."/>
            <person name="Meyerdierks A."/>
            <person name="Storesund J.E."/>
            <person name="Kallscheuer N."/>
            <person name="Luecker S."/>
            <person name="Lage O.M."/>
            <person name="Pohl T."/>
            <person name="Merkel B.J."/>
            <person name="Hornburger P."/>
            <person name="Mueller R.-W."/>
            <person name="Bruemmer F."/>
            <person name="Labrenz M."/>
            <person name="Spormann A.M."/>
            <person name="Op Den Camp H."/>
            <person name="Overmann J."/>
            <person name="Amann R."/>
            <person name="Jetten M.S.M."/>
            <person name="Mascher T."/>
            <person name="Medema M.H."/>
            <person name="Devos D.P."/>
            <person name="Kaster A.-K."/>
            <person name="Ovreas L."/>
            <person name="Rohde M."/>
            <person name="Galperin M.Y."/>
            <person name="Jogler C."/>
        </authorList>
    </citation>
    <scope>NUCLEOTIDE SEQUENCE [LARGE SCALE GENOMIC DNA]</scope>
    <source>
        <strain evidence="2 3">LF1</strain>
    </source>
</reference>
<keyword evidence="3" id="KW-1185">Reference proteome</keyword>